<evidence type="ECO:0000259" key="12">
    <source>
        <dbReference type="PROSITE" id="PS50109"/>
    </source>
</evidence>
<dbReference type="InterPro" id="IPR000014">
    <property type="entry name" value="PAS"/>
</dbReference>
<comment type="catalytic activity">
    <reaction evidence="1">
        <text>ATP + protein L-histidine = ADP + protein N-phospho-L-histidine.</text>
        <dbReference type="EC" id="2.7.13.3"/>
    </reaction>
</comment>
<keyword evidence="5" id="KW-0597">Phosphoprotein</keyword>
<dbReference type="InterPro" id="IPR029016">
    <property type="entry name" value="GAF-like_dom_sf"/>
</dbReference>
<keyword evidence="7" id="KW-0547">Nucleotide-binding</keyword>
<evidence type="ECO:0000256" key="1">
    <source>
        <dbReference type="ARBA" id="ARBA00000085"/>
    </source>
</evidence>
<dbReference type="GO" id="GO:0006355">
    <property type="term" value="P:regulation of DNA-templated transcription"/>
    <property type="evidence" value="ECO:0007669"/>
    <property type="project" value="InterPro"/>
</dbReference>
<accession>A0A1F5G1Q7</accession>
<dbReference type="PROSITE" id="PS50112">
    <property type="entry name" value="PAS"/>
    <property type="match status" value="1"/>
</dbReference>
<protein>
    <recommendedName>
        <fullName evidence="3">histidine kinase</fullName>
        <ecNumber evidence="3">2.7.13.3</ecNumber>
    </recommendedName>
</protein>
<dbReference type="EMBL" id="MFAV01000045">
    <property type="protein sequence ID" value="OGD85778.1"/>
    <property type="molecule type" value="Genomic_DNA"/>
</dbReference>
<dbReference type="PROSITE" id="PS50109">
    <property type="entry name" value="HIS_KIN"/>
    <property type="match status" value="1"/>
</dbReference>
<dbReference type="Pfam" id="PF02518">
    <property type="entry name" value="HATPase_c"/>
    <property type="match status" value="1"/>
</dbReference>
<dbReference type="PROSITE" id="PS50113">
    <property type="entry name" value="PAC"/>
    <property type="match status" value="1"/>
</dbReference>
<dbReference type="SUPFAM" id="SSF47384">
    <property type="entry name" value="Homodimeric domain of signal transducing histidine kinase"/>
    <property type="match status" value="1"/>
</dbReference>
<dbReference type="PANTHER" id="PTHR43047">
    <property type="entry name" value="TWO-COMPONENT HISTIDINE PROTEIN KINASE"/>
    <property type="match status" value="1"/>
</dbReference>
<dbReference type="SMART" id="SM00388">
    <property type="entry name" value="HisKA"/>
    <property type="match status" value="1"/>
</dbReference>
<comment type="subcellular location">
    <subcellularLocation>
        <location evidence="2">Cell membrane</location>
    </subcellularLocation>
</comment>
<dbReference type="Gene3D" id="3.30.565.10">
    <property type="entry name" value="Histidine kinase-like ATPase, C-terminal domain"/>
    <property type="match status" value="1"/>
</dbReference>
<evidence type="ECO:0000256" key="2">
    <source>
        <dbReference type="ARBA" id="ARBA00004236"/>
    </source>
</evidence>
<dbReference type="InterPro" id="IPR035965">
    <property type="entry name" value="PAS-like_dom_sf"/>
</dbReference>
<dbReference type="GO" id="GO:0005886">
    <property type="term" value="C:plasma membrane"/>
    <property type="evidence" value="ECO:0007669"/>
    <property type="project" value="UniProtKB-SubCell"/>
</dbReference>
<evidence type="ECO:0000256" key="9">
    <source>
        <dbReference type="ARBA" id="ARBA00022840"/>
    </source>
</evidence>
<dbReference type="SUPFAM" id="SSF55781">
    <property type="entry name" value="GAF domain-like"/>
    <property type="match status" value="1"/>
</dbReference>
<evidence type="ECO:0000256" key="7">
    <source>
        <dbReference type="ARBA" id="ARBA00022741"/>
    </source>
</evidence>
<evidence type="ECO:0000256" key="8">
    <source>
        <dbReference type="ARBA" id="ARBA00022777"/>
    </source>
</evidence>
<keyword evidence="4" id="KW-1003">Cell membrane</keyword>
<feature type="domain" description="PAC" evidence="14">
    <location>
        <begin position="275"/>
        <end position="327"/>
    </location>
</feature>
<dbReference type="Gene3D" id="3.30.450.40">
    <property type="match status" value="1"/>
</dbReference>
<dbReference type="SUPFAM" id="SSF55785">
    <property type="entry name" value="PYP-like sensor domain (PAS domain)"/>
    <property type="match status" value="1"/>
</dbReference>
<evidence type="ECO:0000256" key="10">
    <source>
        <dbReference type="ARBA" id="ARBA00023012"/>
    </source>
</evidence>
<keyword evidence="10" id="KW-0902">Two-component regulatory system</keyword>
<dbReference type="Gene3D" id="3.30.450.20">
    <property type="entry name" value="PAS domain"/>
    <property type="match status" value="1"/>
</dbReference>
<dbReference type="CDD" id="cd00082">
    <property type="entry name" value="HisKA"/>
    <property type="match status" value="1"/>
</dbReference>
<dbReference type="SUPFAM" id="SSF55874">
    <property type="entry name" value="ATPase domain of HSP90 chaperone/DNA topoisomerase II/histidine kinase"/>
    <property type="match status" value="1"/>
</dbReference>
<dbReference type="InterPro" id="IPR036890">
    <property type="entry name" value="HATPase_C_sf"/>
</dbReference>
<dbReference type="Gene3D" id="1.10.287.130">
    <property type="match status" value="1"/>
</dbReference>
<dbReference type="InterPro" id="IPR005467">
    <property type="entry name" value="His_kinase_dom"/>
</dbReference>
<proteinExistence type="predicted"/>
<dbReference type="GO" id="GO:0005524">
    <property type="term" value="F:ATP binding"/>
    <property type="evidence" value="ECO:0007669"/>
    <property type="project" value="UniProtKB-KW"/>
</dbReference>
<evidence type="ECO:0000313" key="16">
    <source>
        <dbReference type="Proteomes" id="UP000176628"/>
    </source>
</evidence>
<gene>
    <name evidence="15" type="ORF">A2Z23_02720</name>
</gene>
<comment type="caution">
    <text evidence="15">The sequence shown here is derived from an EMBL/GenBank/DDBJ whole genome shotgun (WGS) entry which is preliminary data.</text>
</comment>
<dbReference type="Pfam" id="PF00989">
    <property type="entry name" value="PAS"/>
    <property type="match status" value="1"/>
</dbReference>
<feature type="domain" description="Histidine kinase" evidence="12">
    <location>
        <begin position="331"/>
        <end position="549"/>
    </location>
</feature>
<dbReference type="SMART" id="SM00387">
    <property type="entry name" value="HATPase_c"/>
    <property type="match status" value="1"/>
</dbReference>
<dbReference type="InterPro" id="IPR013767">
    <property type="entry name" value="PAS_fold"/>
</dbReference>
<dbReference type="CDD" id="cd16922">
    <property type="entry name" value="HATPase_EvgS-ArcB-TorS-like"/>
    <property type="match status" value="1"/>
</dbReference>
<organism evidence="15 16">
    <name type="scientific">Candidatus Curtissbacteria bacterium RBG_16_39_7</name>
    <dbReference type="NCBI Taxonomy" id="1797707"/>
    <lineage>
        <taxon>Bacteria</taxon>
        <taxon>Candidatus Curtissiibacteriota</taxon>
    </lineage>
</organism>
<sequence>MWLLLTLVLFFFLATSFTFVLIFYKKAKKAEQVLSEREQELTRRIYETSILKEIGERIGYSLDVANVIEIICGSLGKLFSYSTASSILLSDHKIIFKCVLEESVDKVFIENIKHKMLASLSALLNEDIAEREMEEVISGTVLDEEKQHPLGSFFNIPLVIESQIVGLINIASEKQGLYKEEEMTILYRITAQASDAISKLQHVLKTEKGKLDSMVSSMADGVIMTDKDTKLLVVNPKAKEMLGISSDKEATIFDMVDALAGKFDLRTKIEESIKKEKEVFIEELELANFAIQLVISPVRDPQGAILGSVILLHDITSQRDVERLREDFTAMVVHDLRAPLTVIRGTSETLMLHLKALPREKTTQSLSMMKEESENMLARVSDLLDLSKLESGKFELLRERSSLSSLINEKIETFRDVATAKKLGILANVKLNIPEFEFDRIRTGQVLDNLISNAIKFTDIGKITVGAKLEGNDVLVTVSDTGVGIEEKDVGMIFNKFRELTQAERSAQRGTGLGLVIAKGIVEAHGGEIGVESKVGEGSTFYFTLPFNPLPKRRFFQRSQLTSAGFQV</sequence>
<dbReference type="GO" id="GO:0009927">
    <property type="term" value="F:histidine phosphotransfer kinase activity"/>
    <property type="evidence" value="ECO:0007669"/>
    <property type="project" value="TreeGrafter"/>
</dbReference>
<dbReference type="Proteomes" id="UP000176628">
    <property type="component" value="Unassembled WGS sequence"/>
</dbReference>
<dbReference type="Pfam" id="PF00512">
    <property type="entry name" value="HisKA"/>
    <property type="match status" value="1"/>
</dbReference>
<evidence type="ECO:0000256" key="5">
    <source>
        <dbReference type="ARBA" id="ARBA00022553"/>
    </source>
</evidence>
<keyword evidence="6" id="KW-0808">Transferase</keyword>
<dbReference type="FunFam" id="3.30.565.10:FF:000023">
    <property type="entry name" value="PAS domain-containing sensor histidine kinase"/>
    <property type="match status" value="1"/>
</dbReference>
<evidence type="ECO:0000259" key="13">
    <source>
        <dbReference type="PROSITE" id="PS50112"/>
    </source>
</evidence>
<dbReference type="CDD" id="cd00130">
    <property type="entry name" value="PAS"/>
    <property type="match status" value="1"/>
</dbReference>
<feature type="domain" description="PAS" evidence="13">
    <location>
        <begin position="207"/>
        <end position="248"/>
    </location>
</feature>
<dbReference type="PANTHER" id="PTHR43047:SF72">
    <property type="entry name" value="OSMOSENSING HISTIDINE PROTEIN KINASE SLN1"/>
    <property type="match status" value="1"/>
</dbReference>
<dbReference type="InterPro" id="IPR003661">
    <property type="entry name" value="HisK_dim/P_dom"/>
</dbReference>
<name>A0A1F5G1Q7_9BACT</name>
<keyword evidence="9" id="KW-0067">ATP-binding</keyword>
<dbReference type="NCBIfam" id="TIGR00229">
    <property type="entry name" value="sensory_box"/>
    <property type="match status" value="1"/>
</dbReference>
<reference evidence="15 16" key="1">
    <citation type="journal article" date="2016" name="Nat. Commun.">
        <title>Thousands of microbial genomes shed light on interconnected biogeochemical processes in an aquifer system.</title>
        <authorList>
            <person name="Anantharaman K."/>
            <person name="Brown C.T."/>
            <person name="Hug L.A."/>
            <person name="Sharon I."/>
            <person name="Castelle C.J."/>
            <person name="Probst A.J."/>
            <person name="Thomas B.C."/>
            <person name="Singh A."/>
            <person name="Wilkins M.J."/>
            <person name="Karaoz U."/>
            <person name="Brodie E.L."/>
            <person name="Williams K.H."/>
            <person name="Hubbard S.S."/>
            <person name="Banfield J.F."/>
        </authorList>
    </citation>
    <scope>NUCLEOTIDE SEQUENCE [LARGE SCALE GENOMIC DNA]</scope>
</reference>
<dbReference type="AlphaFoldDB" id="A0A1F5G1Q7"/>
<evidence type="ECO:0000256" key="11">
    <source>
        <dbReference type="ARBA" id="ARBA00023136"/>
    </source>
</evidence>
<dbReference type="GO" id="GO:0000155">
    <property type="term" value="F:phosphorelay sensor kinase activity"/>
    <property type="evidence" value="ECO:0007669"/>
    <property type="project" value="InterPro"/>
</dbReference>
<dbReference type="InterPro" id="IPR003594">
    <property type="entry name" value="HATPase_dom"/>
</dbReference>
<evidence type="ECO:0000259" key="14">
    <source>
        <dbReference type="PROSITE" id="PS50113"/>
    </source>
</evidence>
<evidence type="ECO:0000256" key="4">
    <source>
        <dbReference type="ARBA" id="ARBA00022475"/>
    </source>
</evidence>
<keyword evidence="11" id="KW-0472">Membrane</keyword>
<keyword evidence="8" id="KW-0418">Kinase</keyword>
<dbReference type="InterPro" id="IPR036097">
    <property type="entry name" value="HisK_dim/P_sf"/>
</dbReference>
<evidence type="ECO:0000256" key="6">
    <source>
        <dbReference type="ARBA" id="ARBA00022679"/>
    </source>
</evidence>
<dbReference type="PRINTS" id="PR00344">
    <property type="entry name" value="BCTRLSENSOR"/>
</dbReference>
<dbReference type="EC" id="2.7.13.3" evidence="3"/>
<evidence type="ECO:0000313" key="15">
    <source>
        <dbReference type="EMBL" id="OGD85778.1"/>
    </source>
</evidence>
<dbReference type="InterPro" id="IPR000700">
    <property type="entry name" value="PAS-assoc_C"/>
</dbReference>
<evidence type="ECO:0000256" key="3">
    <source>
        <dbReference type="ARBA" id="ARBA00012438"/>
    </source>
</evidence>
<dbReference type="InterPro" id="IPR004358">
    <property type="entry name" value="Sig_transdc_His_kin-like_C"/>
</dbReference>